<feature type="region of interest" description="Disordered" evidence="1">
    <location>
        <begin position="84"/>
        <end position="120"/>
    </location>
</feature>
<accession>A0A8J7M258</accession>
<gene>
    <name evidence="2" type="ORF">JFN93_21740</name>
</gene>
<dbReference type="Pfam" id="PF14384">
    <property type="entry name" value="BrnA_antitoxin"/>
    <property type="match status" value="1"/>
</dbReference>
<dbReference type="InterPro" id="IPR025528">
    <property type="entry name" value="BrnA_antitoxin"/>
</dbReference>
<evidence type="ECO:0000313" key="2">
    <source>
        <dbReference type="EMBL" id="MBJ6727343.1"/>
    </source>
</evidence>
<sequence>MKRTSNELDEAPEWTEETFAHAQKAMDIPEIAAIARKGRGPQKKPTKRATTIRLSPEVLDFFQAQGDGWQGRIDNALKEYVKEHRKRAPGSAEPLPLGFKAPKPEPCAVVKEADEDFQKR</sequence>
<evidence type="ECO:0000256" key="1">
    <source>
        <dbReference type="SAM" id="MobiDB-lite"/>
    </source>
</evidence>
<name>A0A8J7M258_9BACT</name>
<keyword evidence="3" id="KW-1185">Reference proteome</keyword>
<dbReference type="EMBL" id="JAEMHM010000022">
    <property type="protein sequence ID" value="MBJ6727343.1"/>
    <property type="molecule type" value="Genomic_DNA"/>
</dbReference>
<proteinExistence type="predicted"/>
<reference evidence="2" key="1">
    <citation type="submission" date="2020-12" db="EMBL/GenBank/DDBJ databases">
        <title>Geomonas sp. Red875, isolated from river sediment.</title>
        <authorList>
            <person name="Xu Z."/>
            <person name="Zhang Z."/>
            <person name="Masuda Y."/>
            <person name="Itoh H."/>
            <person name="Senoo K."/>
        </authorList>
    </citation>
    <scope>NUCLEOTIDE SEQUENCE</scope>
    <source>
        <strain evidence="2">Red875</strain>
    </source>
</reference>
<dbReference type="AlphaFoldDB" id="A0A8J7M258"/>
<organism evidence="2 3">
    <name type="scientific">Geomesophilobacter sediminis</name>
    <dbReference type="NCBI Taxonomy" id="2798584"/>
    <lineage>
        <taxon>Bacteria</taxon>
        <taxon>Pseudomonadati</taxon>
        <taxon>Thermodesulfobacteriota</taxon>
        <taxon>Desulfuromonadia</taxon>
        <taxon>Geobacterales</taxon>
        <taxon>Geobacteraceae</taxon>
        <taxon>Geomesophilobacter</taxon>
    </lineage>
</organism>
<dbReference type="Proteomes" id="UP000636888">
    <property type="component" value="Unassembled WGS sequence"/>
</dbReference>
<dbReference type="RefSeq" id="WP_199386315.1">
    <property type="nucleotide sequence ID" value="NZ_JAEMHM010000022.1"/>
</dbReference>
<comment type="caution">
    <text evidence="2">The sequence shown here is derived from an EMBL/GenBank/DDBJ whole genome shotgun (WGS) entry which is preliminary data.</text>
</comment>
<evidence type="ECO:0000313" key="3">
    <source>
        <dbReference type="Proteomes" id="UP000636888"/>
    </source>
</evidence>
<protein>
    <submittedName>
        <fullName evidence="2">BrnA antitoxin family protein</fullName>
    </submittedName>
</protein>